<sequence>MNSLGLIGDDHHAPPAQTPLPVRHLHLRQGTQLLARRSDQYLATPCFVHLLLYLRSTLSNRFSRSEQPFCKLLNCCIVLLEASALCWSTIFLQRSIVKITGVRTIHFAPFANITFLELTTDSGIVGLGETYYTPRSVTAYIGEVLTPLLLESDPRQIEAFWRRAYENSHIYGNKGLEMRCLSAVDVALWDILGQELGRPIWQLLGGTSNPEGVPVYNTCASAGYGQKAPDISRKVNTSSTGTYQDFEAWQPGGDAGDLARSLLDMGIRAMKIWPFDRFALANHGQTISFAEIEEGLQPWKQVRDAVGLEMDIILEGHGYWALQPARRIAEALEPYKPVLLEDLMKPDNPRTLAKLRNSTRTPICASELLMNRYAVEEMLRADACDVVMTDVTWAGGITECRKTADMAETNNMGVIFHDCTGPVTLAASLHLAVHATNTWMQEIVRAFTLGFYRELVDHPFVVENGRMQAPQRPGLGVALKPEALDREDCQITDLI</sequence>
<protein>
    <submittedName>
        <fullName evidence="3">Mandelate racemase/muconate lactonizing enzyme family protein</fullName>
    </submittedName>
</protein>
<dbReference type="SFLD" id="SFLDS00001">
    <property type="entry name" value="Enolase"/>
    <property type="match status" value="1"/>
</dbReference>
<dbReference type="Gene3D" id="3.20.20.120">
    <property type="entry name" value="Enolase-like C-terminal domain"/>
    <property type="match status" value="1"/>
</dbReference>
<evidence type="ECO:0000256" key="1">
    <source>
        <dbReference type="ARBA" id="ARBA00023239"/>
    </source>
</evidence>
<dbReference type="InterPro" id="IPR013342">
    <property type="entry name" value="Mandelate_racemase_C"/>
</dbReference>
<comment type="caution">
    <text evidence="3">The sequence shown here is derived from an EMBL/GenBank/DDBJ whole genome shotgun (WGS) entry which is preliminary data.</text>
</comment>
<dbReference type="SMART" id="SM00922">
    <property type="entry name" value="MR_MLE"/>
    <property type="match status" value="1"/>
</dbReference>
<dbReference type="SUPFAM" id="SSF51604">
    <property type="entry name" value="Enolase C-terminal domain-like"/>
    <property type="match status" value="1"/>
</dbReference>
<dbReference type="InterPro" id="IPR034593">
    <property type="entry name" value="DgoD-like"/>
</dbReference>
<dbReference type="Pfam" id="PF02746">
    <property type="entry name" value="MR_MLE_N"/>
    <property type="match status" value="1"/>
</dbReference>
<keyword evidence="1" id="KW-0456">Lyase</keyword>
<dbReference type="CDD" id="cd03316">
    <property type="entry name" value="MR_like"/>
    <property type="match status" value="1"/>
</dbReference>
<evidence type="ECO:0000259" key="2">
    <source>
        <dbReference type="SMART" id="SM00922"/>
    </source>
</evidence>
<dbReference type="InterPro" id="IPR013341">
    <property type="entry name" value="Mandelate_racemase_N_dom"/>
</dbReference>
<dbReference type="InterPro" id="IPR036849">
    <property type="entry name" value="Enolase-like_C_sf"/>
</dbReference>
<dbReference type="Pfam" id="PF13378">
    <property type="entry name" value="MR_MLE_C"/>
    <property type="match status" value="1"/>
</dbReference>
<reference evidence="3" key="1">
    <citation type="submission" date="2019-09" db="EMBL/GenBank/DDBJ databases">
        <title>Characterisation of the sponge microbiome using genome-centric metagenomics.</title>
        <authorList>
            <person name="Engelberts J.P."/>
            <person name="Robbins S.J."/>
            <person name="De Goeij J.M."/>
            <person name="Aranda M."/>
            <person name="Bell S.C."/>
            <person name="Webster N.S."/>
        </authorList>
    </citation>
    <scope>NUCLEOTIDE SEQUENCE</scope>
    <source>
        <strain evidence="3">SB0664_bin_27</strain>
    </source>
</reference>
<dbReference type="EMBL" id="VXRG01000066">
    <property type="protein sequence ID" value="MXY93314.1"/>
    <property type="molecule type" value="Genomic_DNA"/>
</dbReference>
<accession>A0A6B0YQD1</accession>
<dbReference type="PANTHER" id="PTHR48080">
    <property type="entry name" value="D-GALACTONATE DEHYDRATASE-RELATED"/>
    <property type="match status" value="1"/>
</dbReference>
<name>A0A6B0YQD1_9CHLR</name>
<dbReference type="InterPro" id="IPR029017">
    <property type="entry name" value="Enolase-like_N"/>
</dbReference>
<gene>
    <name evidence="3" type="ORF">F4Y42_07690</name>
</gene>
<dbReference type="SFLD" id="SFLDG00179">
    <property type="entry name" value="mandelate_racemase"/>
    <property type="match status" value="1"/>
</dbReference>
<dbReference type="InterPro" id="IPR029065">
    <property type="entry name" value="Enolase_C-like"/>
</dbReference>
<dbReference type="Gene3D" id="3.30.390.10">
    <property type="entry name" value="Enolase-like, N-terminal domain"/>
    <property type="match status" value="1"/>
</dbReference>
<dbReference type="GO" id="GO:0016829">
    <property type="term" value="F:lyase activity"/>
    <property type="evidence" value="ECO:0007669"/>
    <property type="project" value="UniProtKB-KW"/>
</dbReference>
<organism evidence="3">
    <name type="scientific">Caldilineaceae bacterium SB0664_bin_27</name>
    <dbReference type="NCBI Taxonomy" id="2605260"/>
    <lineage>
        <taxon>Bacteria</taxon>
        <taxon>Bacillati</taxon>
        <taxon>Chloroflexota</taxon>
        <taxon>Caldilineae</taxon>
        <taxon>Caldilineales</taxon>
        <taxon>Caldilineaceae</taxon>
    </lineage>
</organism>
<dbReference type="PANTHER" id="PTHR48080:SF2">
    <property type="entry name" value="D-GALACTONATE DEHYDRATASE"/>
    <property type="match status" value="1"/>
</dbReference>
<dbReference type="AlphaFoldDB" id="A0A6B0YQD1"/>
<feature type="domain" description="Mandelate racemase/muconate lactonizing enzyme C-terminal" evidence="2">
    <location>
        <begin position="252"/>
        <end position="362"/>
    </location>
</feature>
<evidence type="ECO:0000313" key="3">
    <source>
        <dbReference type="EMBL" id="MXY93314.1"/>
    </source>
</evidence>
<dbReference type="SUPFAM" id="SSF54826">
    <property type="entry name" value="Enolase N-terminal domain-like"/>
    <property type="match status" value="1"/>
</dbReference>
<proteinExistence type="predicted"/>